<feature type="chain" id="PRO_5015119245" evidence="11">
    <location>
        <begin position="29"/>
        <end position="184"/>
    </location>
</feature>
<dbReference type="GO" id="GO:0009055">
    <property type="term" value="F:electron transfer activity"/>
    <property type="evidence" value="ECO:0007669"/>
    <property type="project" value="InterPro"/>
</dbReference>
<feature type="signal peptide" evidence="11">
    <location>
        <begin position="1"/>
        <end position="28"/>
    </location>
</feature>
<keyword evidence="14" id="KW-1185">Reference proteome</keyword>
<keyword evidence="7" id="KW-0325">Glycoprotein</keyword>
<evidence type="ECO:0000256" key="3">
    <source>
        <dbReference type="ARBA" id="ARBA00022622"/>
    </source>
</evidence>
<dbReference type="PANTHER" id="PTHR33021">
    <property type="entry name" value="BLUE COPPER PROTEIN"/>
    <property type="match status" value="1"/>
</dbReference>
<dbReference type="GO" id="GO:0005886">
    <property type="term" value="C:plasma membrane"/>
    <property type="evidence" value="ECO:0007669"/>
    <property type="project" value="UniProtKB-SubCell"/>
</dbReference>
<evidence type="ECO:0000256" key="9">
    <source>
        <dbReference type="ARBA" id="ARBA00035011"/>
    </source>
</evidence>
<dbReference type="Gene3D" id="2.60.40.420">
    <property type="entry name" value="Cupredoxins - blue copper proteins"/>
    <property type="match status" value="1"/>
</dbReference>
<proteinExistence type="inferred from homology"/>
<dbReference type="OrthoDB" id="1933543at2759"/>
<dbReference type="InParanoid" id="A0A2P5ESP7"/>
<dbReference type="FunFam" id="2.60.40.420:FF:000010">
    <property type="entry name" value="Early nodulin-like protein 1"/>
    <property type="match status" value="1"/>
</dbReference>
<dbReference type="InterPro" id="IPR008972">
    <property type="entry name" value="Cupredoxin"/>
</dbReference>
<evidence type="ECO:0000256" key="7">
    <source>
        <dbReference type="ARBA" id="ARBA00023180"/>
    </source>
</evidence>
<dbReference type="Proteomes" id="UP000237000">
    <property type="component" value="Unassembled WGS sequence"/>
</dbReference>
<evidence type="ECO:0000256" key="5">
    <source>
        <dbReference type="ARBA" id="ARBA00023136"/>
    </source>
</evidence>
<protein>
    <submittedName>
        <fullName evidence="13">Phytocyanin domain containing protein</fullName>
    </submittedName>
</protein>
<dbReference type="InterPro" id="IPR041846">
    <property type="entry name" value="ENL_dom"/>
</dbReference>
<evidence type="ECO:0000256" key="10">
    <source>
        <dbReference type="SAM" id="MobiDB-lite"/>
    </source>
</evidence>
<evidence type="ECO:0000256" key="8">
    <source>
        <dbReference type="ARBA" id="ARBA00023288"/>
    </source>
</evidence>
<reference evidence="14" key="1">
    <citation type="submission" date="2016-06" db="EMBL/GenBank/DDBJ databases">
        <title>Parallel loss of symbiosis genes in relatives of nitrogen-fixing non-legume Parasponia.</title>
        <authorList>
            <person name="Van Velzen R."/>
            <person name="Holmer R."/>
            <person name="Bu F."/>
            <person name="Rutten L."/>
            <person name="Van Zeijl A."/>
            <person name="Liu W."/>
            <person name="Santuari L."/>
            <person name="Cao Q."/>
            <person name="Sharma T."/>
            <person name="Shen D."/>
            <person name="Roswanjaya Y."/>
            <person name="Wardhani T."/>
            <person name="Kalhor M.S."/>
            <person name="Jansen J."/>
            <person name="Van den Hoogen J."/>
            <person name="Gungor B."/>
            <person name="Hartog M."/>
            <person name="Hontelez J."/>
            <person name="Verver J."/>
            <person name="Yang W.-C."/>
            <person name="Schijlen E."/>
            <person name="Repin R."/>
            <person name="Schilthuizen M."/>
            <person name="Schranz E."/>
            <person name="Heidstra R."/>
            <person name="Miyata K."/>
            <person name="Fedorova E."/>
            <person name="Kohlen W."/>
            <person name="Bisseling T."/>
            <person name="Smit S."/>
            <person name="Geurts R."/>
        </authorList>
    </citation>
    <scope>NUCLEOTIDE SEQUENCE [LARGE SCALE GENOMIC DNA]</scope>
    <source>
        <strain evidence="14">cv. RG33-2</strain>
    </source>
</reference>
<organism evidence="13 14">
    <name type="scientific">Trema orientale</name>
    <name type="common">Charcoal tree</name>
    <name type="synonym">Celtis orientalis</name>
    <dbReference type="NCBI Taxonomy" id="63057"/>
    <lineage>
        <taxon>Eukaryota</taxon>
        <taxon>Viridiplantae</taxon>
        <taxon>Streptophyta</taxon>
        <taxon>Embryophyta</taxon>
        <taxon>Tracheophyta</taxon>
        <taxon>Spermatophyta</taxon>
        <taxon>Magnoliopsida</taxon>
        <taxon>eudicotyledons</taxon>
        <taxon>Gunneridae</taxon>
        <taxon>Pentapetalae</taxon>
        <taxon>rosids</taxon>
        <taxon>fabids</taxon>
        <taxon>Rosales</taxon>
        <taxon>Cannabaceae</taxon>
        <taxon>Trema</taxon>
    </lineage>
</organism>
<feature type="domain" description="Phytocyanin" evidence="12">
    <location>
        <begin position="30"/>
        <end position="134"/>
    </location>
</feature>
<sequence length="184" mass="19740">MASSSLGILCTLMVVSLVFMINAPPLEAVKEFKVGDDLGWSVPSGPNNSSAIYNQWAVRNRFRIGDSLVFEYKNDSVLLVDKWGYYHCDASKPIIAFNNGNSTVKLDRSGFFYFISGAPDHCKKGQRMIVDVMSPHRPSPSPAVPPEPFPATSPTPAQSAGVLVSVAHSSLALALVATAATLLV</sequence>
<dbReference type="PANTHER" id="PTHR33021:SF234">
    <property type="entry name" value="EARLY NODULIN-LIKE PROTEIN 7"/>
    <property type="match status" value="1"/>
</dbReference>
<dbReference type="InterPro" id="IPR003245">
    <property type="entry name" value="Phytocyanin_dom"/>
</dbReference>
<dbReference type="PROSITE" id="PS51485">
    <property type="entry name" value="PHYTOCYANIN"/>
    <property type="match status" value="1"/>
</dbReference>
<evidence type="ECO:0000256" key="11">
    <source>
        <dbReference type="SAM" id="SignalP"/>
    </source>
</evidence>
<feature type="compositionally biased region" description="Pro residues" evidence="10">
    <location>
        <begin position="137"/>
        <end position="153"/>
    </location>
</feature>
<evidence type="ECO:0000256" key="2">
    <source>
        <dbReference type="ARBA" id="ARBA00022475"/>
    </source>
</evidence>
<evidence type="ECO:0000313" key="14">
    <source>
        <dbReference type="Proteomes" id="UP000237000"/>
    </source>
</evidence>
<dbReference type="STRING" id="63057.A0A2P5ESP7"/>
<evidence type="ECO:0000259" key="12">
    <source>
        <dbReference type="PROSITE" id="PS51485"/>
    </source>
</evidence>
<keyword evidence="6" id="KW-1015">Disulfide bond</keyword>
<dbReference type="EMBL" id="JXTC01000104">
    <property type="protein sequence ID" value="PON88578.1"/>
    <property type="molecule type" value="Genomic_DNA"/>
</dbReference>
<keyword evidence="8" id="KW-0449">Lipoprotein</keyword>
<dbReference type="AlphaFoldDB" id="A0A2P5ESP7"/>
<accession>A0A2P5ESP7</accession>
<keyword evidence="5" id="KW-0472">Membrane</keyword>
<evidence type="ECO:0000256" key="4">
    <source>
        <dbReference type="ARBA" id="ARBA00022729"/>
    </source>
</evidence>
<comment type="subcellular location">
    <subcellularLocation>
        <location evidence="1">Cell membrane</location>
        <topology evidence="1">Lipid-anchor</topology>
        <topology evidence="1">GPI-anchor</topology>
    </subcellularLocation>
</comment>
<dbReference type="GO" id="GO:0098552">
    <property type="term" value="C:side of membrane"/>
    <property type="evidence" value="ECO:0007669"/>
    <property type="project" value="UniProtKB-KW"/>
</dbReference>
<comment type="caution">
    <text evidence="13">The sequence shown here is derived from an EMBL/GenBank/DDBJ whole genome shotgun (WGS) entry which is preliminary data.</text>
</comment>
<dbReference type="CDD" id="cd11019">
    <property type="entry name" value="OsENODL1_like"/>
    <property type="match status" value="1"/>
</dbReference>
<comment type="similarity">
    <text evidence="9">Belongs to the early nodulin-like (ENODL) family.</text>
</comment>
<name>A0A2P5ESP7_TREOI</name>
<evidence type="ECO:0000313" key="13">
    <source>
        <dbReference type="EMBL" id="PON88578.1"/>
    </source>
</evidence>
<dbReference type="SUPFAM" id="SSF49503">
    <property type="entry name" value="Cupredoxins"/>
    <property type="match status" value="1"/>
</dbReference>
<dbReference type="Pfam" id="PF02298">
    <property type="entry name" value="Cu_bind_like"/>
    <property type="match status" value="1"/>
</dbReference>
<gene>
    <name evidence="13" type="ORF">TorRG33x02_156430</name>
</gene>
<keyword evidence="2" id="KW-1003">Cell membrane</keyword>
<evidence type="ECO:0000256" key="1">
    <source>
        <dbReference type="ARBA" id="ARBA00004609"/>
    </source>
</evidence>
<keyword evidence="3" id="KW-0336">GPI-anchor</keyword>
<feature type="region of interest" description="Disordered" evidence="10">
    <location>
        <begin position="133"/>
        <end position="153"/>
    </location>
</feature>
<evidence type="ECO:0000256" key="6">
    <source>
        <dbReference type="ARBA" id="ARBA00023157"/>
    </source>
</evidence>
<keyword evidence="4 11" id="KW-0732">Signal</keyword>
<dbReference type="InterPro" id="IPR039391">
    <property type="entry name" value="Phytocyanin-like"/>
</dbReference>